<gene>
    <name evidence="3" type="ORF">DFJ64_1400</name>
</gene>
<feature type="domain" description="Outer membrane channel protein CpnT-like N-terminal" evidence="2">
    <location>
        <begin position="18"/>
        <end position="137"/>
    </location>
</feature>
<proteinExistence type="predicted"/>
<dbReference type="Proteomes" id="UP000256485">
    <property type="component" value="Unassembled WGS sequence"/>
</dbReference>
<keyword evidence="1" id="KW-1133">Transmembrane helix</keyword>
<dbReference type="Pfam" id="PF25547">
    <property type="entry name" value="WXG100_2"/>
    <property type="match status" value="1"/>
</dbReference>
<keyword evidence="1" id="KW-0472">Membrane</keyword>
<accession>A0A3D9VAG7</accession>
<evidence type="ECO:0000313" key="3">
    <source>
        <dbReference type="EMBL" id="REF36005.1"/>
    </source>
</evidence>
<dbReference type="AlphaFoldDB" id="A0A3D9VAG7"/>
<dbReference type="EMBL" id="QTUC01000001">
    <property type="protein sequence ID" value="REF36005.1"/>
    <property type="molecule type" value="Genomic_DNA"/>
</dbReference>
<reference evidence="3 4" key="1">
    <citation type="submission" date="2018-08" db="EMBL/GenBank/DDBJ databases">
        <title>Sequencing the genomes of 1000 actinobacteria strains.</title>
        <authorList>
            <person name="Klenk H.-P."/>
        </authorList>
    </citation>
    <scope>NUCLEOTIDE SEQUENCE [LARGE SCALE GENOMIC DNA]</scope>
    <source>
        <strain evidence="3 4">DSM 22891</strain>
    </source>
</reference>
<dbReference type="RefSeq" id="WP_115849697.1">
    <property type="nucleotide sequence ID" value="NZ_QTUC01000001.1"/>
</dbReference>
<protein>
    <recommendedName>
        <fullName evidence="2">Outer membrane channel protein CpnT-like N-terminal domain-containing protein</fullName>
    </recommendedName>
</protein>
<keyword evidence="4" id="KW-1185">Reference proteome</keyword>
<dbReference type="OrthoDB" id="2677932at2"/>
<comment type="caution">
    <text evidence="3">The sequence shown here is derived from an EMBL/GenBank/DDBJ whole genome shotgun (WGS) entry which is preliminary data.</text>
</comment>
<name>A0A3D9VAG7_THECX</name>
<feature type="transmembrane region" description="Helical" evidence="1">
    <location>
        <begin position="91"/>
        <end position="117"/>
    </location>
</feature>
<evidence type="ECO:0000313" key="4">
    <source>
        <dbReference type="Proteomes" id="UP000256485"/>
    </source>
</evidence>
<keyword evidence="1" id="KW-0812">Transmembrane</keyword>
<evidence type="ECO:0000256" key="1">
    <source>
        <dbReference type="SAM" id="Phobius"/>
    </source>
</evidence>
<dbReference type="InterPro" id="IPR057746">
    <property type="entry name" value="CpnT-like_N"/>
</dbReference>
<organism evidence="3 4">
    <name type="scientific">Thermasporomyces composti</name>
    <dbReference type="NCBI Taxonomy" id="696763"/>
    <lineage>
        <taxon>Bacteria</taxon>
        <taxon>Bacillati</taxon>
        <taxon>Actinomycetota</taxon>
        <taxon>Actinomycetes</taxon>
        <taxon>Propionibacteriales</taxon>
        <taxon>Nocardioidaceae</taxon>
        <taxon>Thermasporomyces</taxon>
    </lineage>
</organism>
<sequence>MAQGLVLPGWAITLLDELGYTWPDADEVRMMLIGQEWQDFQSKLNEVAEAAQKAAESVWTKNSDKAIDQFKQAWSKSGEAIDTLRKDAEGVAFVGVVILICAAAVLILKILVIVQLVILAKTIAAAVAAAPETFGASLLIIPLVKYAIGLAIDMLIDLALEALVG</sequence>
<evidence type="ECO:0000259" key="2">
    <source>
        <dbReference type="Pfam" id="PF25547"/>
    </source>
</evidence>